<dbReference type="PANTHER" id="PTHR42708:SF1">
    <property type="entry name" value="GLIDING MOTILITY PROTEIN MGLA"/>
    <property type="match status" value="1"/>
</dbReference>
<evidence type="ECO:0000313" key="2">
    <source>
        <dbReference type="EMBL" id="STD07349.1"/>
    </source>
</evidence>
<dbReference type="InterPro" id="IPR027417">
    <property type="entry name" value="P-loop_NTPase"/>
</dbReference>
<dbReference type="EMBL" id="LT906453">
    <property type="protein sequence ID" value="SNV22022.1"/>
    <property type="molecule type" value="Genomic_DNA"/>
</dbReference>
<protein>
    <recommendedName>
        <fullName evidence="5">GTP-binding protein</fullName>
    </recommendedName>
</protein>
<dbReference type="KEGG" id="dco:SAMEA4475696_1424"/>
<dbReference type="Proteomes" id="UP000254118">
    <property type="component" value="Unassembled WGS sequence"/>
</dbReference>
<dbReference type="PANTHER" id="PTHR42708">
    <property type="entry name" value="ATP/GTP-BINDING PROTEIN-RELATED"/>
    <property type="match status" value="1"/>
</dbReference>
<dbReference type="InterPro" id="IPR052705">
    <property type="entry name" value="Gliding_Motility_GTPase"/>
</dbReference>
<evidence type="ECO:0000313" key="1">
    <source>
        <dbReference type="EMBL" id="SNV22022.1"/>
    </source>
</evidence>
<evidence type="ECO:0008006" key="5">
    <source>
        <dbReference type="Google" id="ProtNLM"/>
    </source>
</evidence>
<evidence type="ECO:0000313" key="4">
    <source>
        <dbReference type="Proteomes" id="UP000254118"/>
    </source>
</evidence>
<keyword evidence="3" id="KW-1185">Reference proteome</keyword>
<dbReference type="SUPFAM" id="SSF52540">
    <property type="entry name" value="P-loop containing nucleoside triphosphate hydrolases"/>
    <property type="match status" value="1"/>
</dbReference>
<proteinExistence type="predicted"/>
<dbReference type="GeneID" id="63459639"/>
<accession>A0A239VIS8</accession>
<reference evidence="2 4" key="2">
    <citation type="submission" date="2018-06" db="EMBL/GenBank/DDBJ databases">
        <authorList>
            <consortium name="Pathogen Informatics"/>
            <person name="Doyle S."/>
        </authorList>
    </citation>
    <scope>NUCLEOTIDE SEQUENCE [LARGE SCALE GENOMIC DNA]</scope>
    <source>
        <strain evidence="2 4">NCTC7915</strain>
    </source>
</reference>
<dbReference type="Proteomes" id="UP000242637">
    <property type="component" value="Chromosome 1"/>
</dbReference>
<sequence length="191" mass="20979">MVKKAVIGHTTRREVTFVGPYGVGKSTAVRSLSDIPVVNTEVMSTMARPGGRAARRMTTVGLDYGEWGSNYGAVAVVGTPGQARFQSTRDHARGRASAVVLWMYGQNEYALEETAEWIKVLGNEQTWSRLTVAVTRLDEGENHPALEDYRPVLDSFSPDIRLLAGDPRDRDSVIRVVETALASTKKKKARS</sequence>
<dbReference type="CDD" id="cd00882">
    <property type="entry name" value="Ras_like_GTPase"/>
    <property type="match status" value="1"/>
</dbReference>
<reference evidence="1 3" key="1">
    <citation type="submission" date="2017-06" db="EMBL/GenBank/DDBJ databases">
        <authorList>
            <consortium name="Pathogen Informatics"/>
        </authorList>
    </citation>
    <scope>NUCLEOTIDE SEQUENCE [LARGE SCALE GENOMIC DNA]</scope>
    <source>
        <strain evidence="1 3">NCTC13039</strain>
    </source>
</reference>
<dbReference type="STRING" id="1121387.GCA_000429885_01885"/>
<name>A0A239VIS8_9MICO</name>
<organism evidence="1 3">
    <name type="scientific">Dermatophilus congolensis</name>
    <dbReference type="NCBI Taxonomy" id="1863"/>
    <lineage>
        <taxon>Bacteria</taxon>
        <taxon>Bacillati</taxon>
        <taxon>Actinomycetota</taxon>
        <taxon>Actinomycetes</taxon>
        <taxon>Micrococcales</taxon>
        <taxon>Dermatophilaceae</taxon>
        <taxon>Dermatophilus</taxon>
    </lineage>
</organism>
<dbReference type="EMBL" id="UFYA01000001">
    <property type="protein sequence ID" value="STD07349.1"/>
    <property type="molecule type" value="Genomic_DNA"/>
</dbReference>
<dbReference type="AlphaFoldDB" id="A0A239VIS8"/>
<evidence type="ECO:0000313" key="3">
    <source>
        <dbReference type="Proteomes" id="UP000242637"/>
    </source>
</evidence>
<gene>
    <name evidence="2" type="ORF">NCTC7915_00793</name>
    <name evidence="1" type="ORF">SAMEA4475696_01424</name>
</gene>
<dbReference type="Gene3D" id="3.40.50.300">
    <property type="entry name" value="P-loop containing nucleotide triphosphate hydrolases"/>
    <property type="match status" value="1"/>
</dbReference>
<dbReference type="RefSeq" id="WP_028327844.1">
    <property type="nucleotide sequence ID" value="NZ_JAAFNO010000001.1"/>
</dbReference>